<evidence type="ECO:0000313" key="2">
    <source>
        <dbReference type="EMBL" id="QCX01684.1"/>
    </source>
</evidence>
<evidence type="ECO:0000256" key="1">
    <source>
        <dbReference type="SAM" id="SignalP"/>
    </source>
</evidence>
<organism evidence="2 3">
    <name type="scientific">Aggregatimonas sangjinii</name>
    <dbReference type="NCBI Taxonomy" id="2583587"/>
    <lineage>
        <taxon>Bacteria</taxon>
        <taxon>Pseudomonadati</taxon>
        <taxon>Bacteroidota</taxon>
        <taxon>Flavobacteriia</taxon>
        <taxon>Flavobacteriales</taxon>
        <taxon>Flavobacteriaceae</taxon>
        <taxon>Aggregatimonas</taxon>
    </lineage>
</organism>
<sequence>MRLFSYLLLFPILSMAQFDLTVTITNIKSTDGKISVAVYDNSKDFLKFDKVFKAVSAPAEKGSASIVIEDLPKGTYALAAFHDQNNNDKLDTNFLGIPKEPLGFSIGKLKTFGPPSFSECSFSVTSDKEISIPLSN</sequence>
<keyword evidence="1" id="KW-0732">Signal</keyword>
<dbReference type="Proteomes" id="UP000310017">
    <property type="component" value="Chromosome"/>
</dbReference>
<reference evidence="2 3" key="1">
    <citation type="submission" date="2019-05" db="EMBL/GenBank/DDBJ databases">
        <title>Genome sequencing of F202Z8.</title>
        <authorList>
            <person name="Kwon Y.M."/>
        </authorList>
    </citation>
    <scope>NUCLEOTIDE SEQUENCE [LARGE SCALE GENOMIC DNA]</scope>
    <source>
        <strain evidence="2 3">F202Z8</strain>
    </source>
</reference>
<evidence type="ECO:0000313" key="3">
    <source>
        <dbReference type="Proteomes" id="UP000310017"/>
    </source>
</evidence>
<name>A0A5B7SY49_9FLAO</name>
<feature type="signal peptide" evidence="1">
    <location>
        <begin position="1"/>
        <end position="16"/>
    </location>
</feature>
<feature type="chain" id="PRO_5023139079" evidence="1">
    <location>
        <begin position="17"/>
        <end position="136"/>
    </location>
</feature>
<dbReference type="AlphaFoldDB" id="A0A5B7SY49"/>
<proteinExistence type="predicted"/>
<dbReference type="Pfam" id="PF09912">
    <property type="entry name" value="DUF2141"/>
    <property type="match status" value="1"/>
</dbReference>
<dbReference type="KEGG" id="asag:FGM00_16770"/>
<protein>
    <submittedName>
        <fullName evidence="2">DUF2141 domain-containing protein</fullName>
    </submittedName>
</protein>
<accession>A0A5B7SY49</accession>
<dbReference type="InterPro" id="IPR018673">
    <property type="entry name" value="DUF2141"/>
</dbReference>
<gene>
    <name evidence="2" type="ORF">FGM00_16770</name>
</gene>
<keyword evidence="3" id="KW-1185">Reference proteome</keyword>
<dbReference type="OrthoDB" id="9788332at2"/>
<dbReference type="EMBL" id="CP040710">
    <property type="protein sequence ID" value="QCX01684.1"/>
    <property type="molecule type" value="Genomic_DNA"/>
</dbReference>